<reference evidence="2" key="1">
    <citation type="journal article" date="2023" name="Nat. Plants">
        <title>Single-cell RNA sequencing provides a high-resolution roadmap for understanding the multicellular compartmentation of specialized metabolism.</title>
        <authorList>
            <person name="Sun S."/>
            <person name="Shen X."/>
            <person name="Li Y."/>
            <person name="Li Y."/>
            <person name="Wang S."/>
            <person name="Li R."/>
            <person name="Zhang H."/>
            <person name="Shen G."/>
            <person name="Guo B."/>
            <person name="Wei J."/>
            <person name="Xu J."/>
            <person name="St-Pierre B."/>
            <person name="Chen S."/>
            <person name="Sun C."/>
        </authorList>
    </citation>
    <scope>NUCLEOTIDE SEQUENCE [LARGE SCALE GENOMIC DNA]</scope>
</reference>
<organism evidence="1 2">
    <name type="scientific">Catharanthus roseus</name>
    <name type="common">Madagascar periwinkle</name>
    <name type="synonym">Vinca rosea</name>
    <dbReference type="NCBI Taxonomy" id="4058"/>
    <lineage>
        <taxon>Eukaryota</taxon>
        <taxon>Viridiplantae</taxon>
        <taxon>Streptophyta</taxon>
        <taxon>Embryophyta</taxon>
        <taxon>Tracheophyta</taxon>
        <taxon>Spermatophyta</taxon>
        <taxon>Magnoliopsida</taxon>
        <taxon>eudicotyledons</taxon>
        <taxon>Gunneridae</taxon>
        <taxon>Pentapetalae</taxon>
        <taxon>asterids</taxon>
        <taxon>lamiids</taxon>
        <taxon>Gentianales</taxon>
        <taxon>Apocynaceae</taxon>
        <taxon>Rauvolfioideae</taxon>
        <taxon>Vinceae</taxon>
        <taxon>Catharanthinae</taxon>
        <taxon>Catharanthus</taxon>
    </lineage>
</organism>
<comment type="caution">
    <text evidence="1">The sequence shown here is derived from an EMBL/GenBank/DDBJ whole genome shotgun (WGS) entry which is preliminary data.</text>
</comment>
<sequence>MKEHFVEPLASLGKIPNKIKNIWYTKFKVRADGYQPESMTSVQYTSLFDWEVAQRSRLQGRGGQRPRKHTGGSRSFIEWLKLKANAERLHIETGSSIPTDEQLMFEATDGSNKGNVNGFGSQSSAINVER</sequence>
<evidence type="ECO:0000313" key="1">
    <source>
        <dbReference type="EMBL" id="KAI5663723.1"/>
    </source>
</evidence>
<keyword evidence="2" id="KW-1185">Reference proteome</keyword>
<gene>
    <name evidence="1" type="ORF">M9H77_23046</name>
</gene>
<accession>A0ACC0AUW6</accession>
<protein>
    <submittedName>
        <fullName evidence="1">Uncharacterized protein</fullName>
    </submittedName>
</protein>
<dbReference type="Proteomes" id="UP001060085">
    <property type="component" value="Linkage Group LG05"/>
</dbReference>
<evidence type="ECO:0000313" key="2">
    <source>
        <dbReference type="Proteomes" id="UP001060085"/>
    </source>
</evidence>
<dbReference type="EMBL" id="CM044705">
    <property type="protein sequence ID" value="KAI5663723.1"/>
    <property type="molecule type" value="Genomic_DNA"/>
</dbReference>
<proteinExistence type="predicted"/>
<name>A0ACC0AUW6_CATRO</name>